<evidence type="ECO:0000313" key="6">
    <source>
        <dbReference type="Proteomes" id="UP000318331"/>
    </source>
</evidence>
<dbReference type="CDD" id="cd13565">
    <property type="entry name" value="PBP2_PstS"/>
    <property type="match status" value="1"/>
</dbReference>
<feature type="domain" description="PBP" evidence="4">
    <location>
        <begin position="101"/>
        <end position="401"/>
    </location>
</feature>
<organism evidence="5 6">
    <name type="scientific">Klugiella xanthotipulae</name>
    <dbReference type="NCBI Taxonomy" id="244735"/>
    <lineage>
        <taxon>Bacteria</taxon>
        <taxon>Bacillati</taxon>
        <taxon>Actinomycetota</taxon>
        <taxon>Actinomycetes</taxon>
        <taxon>Micrococcales</taxon>
        <taxon>Microbacteriaceae</taxon>
        <taxon>Klugiella</taxon>
    </lineage>
</organism>
<proteinExistence type="inferred from homology"/>
<evidence type="ECO:0000256" key="3">
    <source>
        <dbReference type="ARBA" id="ARBA00022592"/>
    </source>
</evidence>
<evidence type="ECO:0000313" key="5">
    <source>
        <dbReference type="EMBL" id="TQM63371.1"/>
    </source>
</evidence>
<dbReference type="PIRSF" id="PIRSF002756">
    <property type="entry name" value="PstS"/>
    <property type="match status" value="1"/>
</dbReference>
<dbReference type="EMBL" id="VFPN01000002">
    <property type="protein sequence ID" value="TQM63371.1"/>
    <property type="molecule type" value="Genomic_DNA"/>
</dbReference>
<gene>
    <name evidence="5" type="ORF">FB466_1632</name>
</gene>
<evidence type="ECO:0000259" key="4">
    <source>
        <dbReference type="Pfam" id="PF12849"/>
    </source>
</evidence>
<keyword evidence="3" id="KW-0592">Phosphate transport</keyword>
<dbReference type="PANTHER" id="PTHR42996">
    <property type="entry name" value="PHOSPHATE-BINDING PROTEIN PSTS"/>
    <property type="match status" value="1"/>
</dbReference>
<keyword evidence="2" id="KW-0813">Transport</keyword>
<reference evidence="5 6" key="1">
    <citation type="submission" date="2019-06" db="EMBL/GenBank/DDBJ databases">
        <title>Sequencing the genomes of 1000 actinobacteria strains.</title>
        <authorList>
            <person name="Klenk H.-P."/>
        </authorList>
    </citation>
    <scope>NUCLEOTIDE SEQUENCE [LARGE SCALE GENOMIC DNA]</scope>
    <source>
        <strain evidence="5 6">DSM 18031</strain>
    </source>
</reference>
<dbReference type="AlphaFoldDB" id="A0A543HYG7"/>
<comment type="similarity">
    <text evidence="1">Belongs to the PstS family.</text>
</comment>
<dbReference type="GO" id="GO:0042301">
    <property type="term" value="F:phosphate ion binding"/>
    <property type="evidence" value="ECO:0007669"/>
    <property type="project" value="InterPro"/>
</dbReference>
<dbReference type="InterPro" id="IPR005673">
    <property type="entry name" value="ABC_phos-bd_PstS"/>
</dbReference>
<dbReference type="Gene3D" id="3.40.190.10">
    <property type="entry name" value="Periplasmic binding protein-like II"/>
    <property type="match status" value="2"/>
</dbReference>
<name>A0A543HYG7_9MICO</name>
<evidence type="ECO:0000256" key="2">
    <source>
        <dbReference type="ARBA" id="ARBA00022448"/>
    </source>
</evidence>
<dbReference type="SUPFAM" id="SSF53850">
    <property type="entry name" value="Periplasmic binding protein-like II"/>
    <property type="match status" value="1"/>
</dbReference>
<evidence type="ECO:0000256" key="1">
    <source>
        <dbReference type="ARBA" id="ARBA00008725"/>
    </source>
</evidence>
<dbReference type="PANTHER" id="PTHR42996:SF1">
    <property type="entry name" value="PHOSPHATE-BINDING PROTEIN PSTS"/>
    <property type="match status" value="1"/>
</dbReference>
<dbReference type="GO" id="GO:0035435">
    <property type="term" value="P:phosphate ion transmembrane transport"/>
    <property type="evidence" value="ECO:0007669"/>
    <property type="project" value="InterPro"/>
</dbReference>
<comment type="caution">
    <text evidence="5">The sequence shown here is derived from an EMBL/GenBank/DDBJ whole genome shotgun (WGS) entry which is preliminary data.</text>
</comment>
<keyword evidence="6" id="KW-1185">Reference proteome</keyword>
<dbReference type="NCBIfam" id="TIGR00975">
    <property type="entry name" value="3a0107s03"/>
    <property type="match status" value="1"/>
</dbReference>
<protein>
    <submittedName>
        <fullName evidence="5">Phosphate ABC transporter substrate-binding protein (PhoT family)</fullName>
    </submittedName>
</protein>
<dbReference type="Pfam" id="PF12849">
    <property type="entry name" value="PBP_like_2"/>
    <property type="match status" value="1"/>
</dbReference>
<dbReference type="Proteomes" id="UP000318331">
    <property type="component" value="Unassembled WGS sequence"/>
</dbReference>
<dbReference type="InterPro" id="IPR050962">
    <property type="entry name" value="Phosphate-bind_PstS"/>
</dbReference>
<sequence length="431" mass="44840">MTRSFSRHTARQYKQHGSTIFNAENPPSVNHPFTLRGETRHRRCLVFRTNRRVLHSTTYAIERTLYVRFSTTSTAVALAAITTLALTSCAANESGGTTSTSDGAALSGTIAGIGASSQGSAQEAWIASFQTANADVTINYSPDGSGAGRKAFIAGGVAFAGSDSALNDEELAGSFGSCAADSTAIDLPVYISPIAVIYNVDGVDNLKLDAATLAKIFKGDISTWNDPAIAALNPDATLPSANITRVNRSDDSGTTKNFSDYLFQNVPKIWDAEPADAFPYTGGEAAKGTSGVADAVANGTNTIGYADASAAEPRNLNVAEIKVGDKFVAFSPEAAAAVVDASPLAEGRGENDLAITIDRTTTEANTYPLVLVSYIIACQEYSDPNTASIVSSYLNFIASPEGQKEAADKAGSAPISDSLSEKVTAAIGTIK</sequence>
<accession>A0A543HYG7</accession>
<dbReference type="InterPro" id="IPR024370">
    <property type="entry name" value="PBP_domain"/>
</dbReference>
<dbReference type="GO" id="GO:0043190">
    <property type="term" value="C:ATP-binding cassette (ABC) transporter complex"/>
    <property type="evidence" value="ECO:0007669"/>
    <property type="project" value="InterPro"/>
</dbReference>